<comment type="caution">
    <text evidence="1">The sequence shown here is derived from an EMBL/GenBank/DDBJ whole genome shotgun (WGS) entry which is preliminary data.</text>
</comment>
<accession>A0ACC2FM59</accession>
<evidence type="ECO:0000313" key="1">
    <source>
        <dbReference type="EMBL" id="KAJ7992402.1"/>
    </source>
</evidence>
<dbReference type="Proteomes" id="UP001157502">
    <property type="component" value="Chromosome 25"/>
</dbReference>
<evidence type="ECO:0000313" key="2">
    <source>
        <dbReference type="Proteomes" id="UP001157502"/>
    </source>
</evidence>
<gene>
    <name evidence="1" type="ORF">DPEC_G00278160</name>
</gene>
<proteinExistence type="predicted"/>
<dbReference type="EMBL" id="CM055752">
    <property type="protein sequence ID" value="KAJ7992402.1"/>
    <property type="molecule type" value="Genomic_DNA"/>
</dbReference>
<reference evidence="1" key="1">
    <citation type="submission" date="2021-05" db="EMBL/GenBank/DDBJ databases">
        <authorList>
            <person name="Pan Q."/>
            <person name="Jouanno E."/>
            <person name="Zahm M."/>
            <person name="Klopp C."/>
            <person name="Cabau C."/>
            <person name="Louis A."/>
            <person name="Berthelot C."/>
            <person name="Parey E."/>
            <person name="Roest Crollius H."/>
            <person name="Montfort J."/>
            <person name="Robinson-Rechavi M."/>
            <person name="Bouchez O."/>
            <person name="Lampietro C."/>
            <person name="Lopez Roques C."/>
            <person name="Donnadieu C."/>
            <person name="Postlethwait J."/>
            <person name="Bobe J."/>
            <person name="Dillon D."/>
            <person name="Chandos A."/>
            <person name="von Hippel F."/>
            <person name="Guiguen Y."/>
        </authorList>
    </citation>
    <scope>NUCLEOTIDE SEQUENCE</scope>
    <source>
        <strain evidence="1">YG-Jan2019</strain>
    </source>
</reference>
<sequence>MIQFILGLQTVEWNCDQEASHLSRLHCSRVRERTRQPKAPPSPEEPKGTNDNAMWFGEMTSQISVRLKLAENIGRQQNGSTDVPFRCPCSALISKHSSETSRLAPVLNVSGEGVARRGGQGQGEGGGGEG</sequence>
<organism evidence="1 2">
    <name type="scientific">Dallia pectoralis</name>
    <name type="common">Alaska blackfish</name>
    <dbReference type="NCBI Taxonomy" id="75939"/>
    <lineage>
        <taxon>Eukaryota</taxon>
        <taxon>Metazoa</taxon>
        <taxon>Chordata</taxon>
        <taxon>Craniata</taxon>
        <taxon>Vertebrata</taxon>
        <taxon>Euteleostomi</taxon>
        <taxon>Actinopterygii</taxon>
        <taxon>Neopterygii</taxon>
        <taxon>Teleostei</taxon>
        <taxon>Protacanthopterygii</taxon>
        <taxon>Esociformes</taxon>
        <taxon>Umbridae</taxon>
        <taxon>Dallia</taxon>
    </lineage>
</organism>
<keyword evidence="2" id="KW-1185">Reference proteome</keyword>
<protein>
    <submittedName>
        <fullName evidence="1">Uncharacterized protein</fullName>
    </submittedName>
</protein>
<name>A0ACC2FM59_DALPE</name>